<evidence type="ECO:0000313" key="3">
    <source>
        <dbReference type="Proteomes" id="UP000324222"/>
    </source>
</evidence>
<keyword evidence="1" id="KW-0812">Transmembrane</keyword>
<dbReference type="EMBL" id="VSRR010104939">
    <property type="protein sequence ID" value="MPC96182.1"/>
    <property type="molecule type" value="Genomic_DNA"/>
</dbReference>
<accession>A0A5B7JJ09</accession>
<evidence type="ECO:0000256" key="1">
    <source>
        <dbReference type="SAM" id="Phobius"/>
    </source>
</evidence>
<evidence type="ECO:0000313" key="2">
    <source>
        <dbReference type="EMBL" id="MPC96182.1"/>
    </source>
</evidence>
<keyword evidence="3" id="KW-1185">Reference proteome</keyword>
<proteinExistence type="predicted"/>
<keyword evidence="1" id="KW-0472">Membrane</keyword>
<sequence>MAIRLVLVVVVVVVGLIVMAAVVVVMVAVMVNEACSITTIATTPLLCHTTSLSACILLIWC</sequence>
<comment type="caution">
    <text evidence="2">The sequence shown here is derived from an EMBL/GenBank/DDBJ whole genome shotgun (WGS) entry which is preliminary data.</text>
</comment>
<feature type="transmembrane region" description="Helical" evidence="1">
    <location>
        <begin position="7"/>
        <end position="31"/>
    </location>
</feature>
<dbReference type="Proteomes" id="UP000324222">
    <property type="component" value="Unassembled WGS sequence"/>
</dbReference>
<keyword evidence="1" id="KW-1133">Transmembrane helix</keyword>
<name>A0A5B7JJ09_PORTR</name>
<feature type="transmembrane region" description="Helical" evidence="1">
    <location>
        <begin position="37"/>
        <end position="60"/>
    </location>
</feature>
<reference evidence="2 3" key="1">
    <citation type="submission" date="2019-05" db="EMBL/GenBank/DDBJ databases">
        <title>Another draft genome of Portunus trituberculatus and its Hox gene families provides insights of decapod evolution.</title>
        <authorList>
            <person name="Jeong J.-H."/>
            <person name="Song I."/>
            <person name="Kim S."/>
            <person name="Choi T."/>
            <person name="Kim D."/>
            <person name="Ryu S."/>
            <person name="Kim W."/>
        </authorList>
    </citation>
    <scope>NUCLEOTIDE SEQUENCE [LARGE SCALE GENOMIC DNA]</scope>
    <source>
        <tissue evidence="2">Muscle</tissue>
    </source>
</reference>
<organism evidence="2 3">
    <name type="scientific">Portunus trituberculatus</name>
    <name type="common">Swimming crab</name>
    <name type="synonym">Neptunus trituberculatus</name>
    <dbReference type="NCBI Taxonomy" id="210409"/>
    <lineage>
        <taxon>Eukaryota</taxon>
        <taxon>Metazoa</taxon>
        <taxon>Ecdysozoa</taxon>
        <taxon>Arthropoda</taxon>
        <taxon>Crustacea</taxon>
        <taxon>Multicrustacea</taxon>
        <taxon>Malacostraca</taxon>
        <taxon>Eumalacostraca</taxon>
        <taxon>Eucarida</taxon>
        <taxon>Decapoda</taxon>
        <taxon>Pleocyemata</taxon>
        <taxon>Brachyura</taxon>
        <taxon>Eubrachyura</taxon>
        <taxon>Portunoidea</taxon>
        <taxon>Portunidae</taxon>
        <taxon>Portuninae</taxon>
        <taxon>Portunus</taxon>
    </lineage>
</organism>
<gene>
    <name evidence="2" type="ORF">E2C01_091424</name>
</gene>
<dbReference type="AlphaFoldDB" id="A0A5B7JJ09"/>
<protein>
    <submittedName>
        <fullName evidence="2">Uncharacterized protein</fullName>
    </submittedName>
</protein>